<dbReference type="EMBL" id="VTEU01000004">
    <property type="protein sequence ID" value="TYS58538.1"/>
    <property type="molecule type" value="Genomic_DNA"/>
</dbReference>
<protein>
    <submittedName>
        <fullName evidence="2">Uncharacterized protein</fullName>
    </submittedName>
</protein>
<evidence type="ECO:0000313" key="3">
    <source>
        <dbReference type="Proteomes" id="UP000323393"/>
    </source>
</evidence>
<organism evidence="2 3">
    <name type="scientific">Sutcliffiella horikoshii</name>
    <dbReference type="NCBI Taxonomy" id="79883"/>
    <lineage>
        <taxon>Bacteria</taxon>
        <taxon>Bacillati</taxon>
        <taxon>Bacillota</taxon>
        <taxon>Bacilli</taxon>
        <taxon>Bacillales</taxon>
        <taxon>Bacillaceae</taxon>
        <taxon>Sutcliffiella</taxon>
    </lineage>
</organism>
<evidence type="ECO:0000256" key="1">
    <source>
        <dbReference type="SAM" id="Phobius"/>
    </source>
</evidence>
<accession>A0AA94WQ17</accession>
<evidence type="ECO:0000313" key="2">
    <source>
        <dbReference type="EMBL" id="TYS58538.1"/>
    </source>
</evidence>
<keyword evidence="1" id="KW-0812">Transmembrane</keyword>
<gene>
    <name evidence="2" type="ORF">FZC74_12085</name>
</gene>
<keyword evidence="1" id="KW-0472">Membrane</keyword>
<name>A0AA94WQ17_9BACI</name>
<dbReference type="RefSeq" id="WP_148966052.1">
    <property type="nucleotide sequence ID" value="NZ_VTEU01000004.1"/>
</dbReference>
<dbReference type="AlphaFoldDB" id="A0AA94WQ17"/>
<proteinExistence type="predicted"/>
<keyword evidence="1" id="KW-1133">Transmembrane helix</keyword>
<dbReference type="Proteomes" id="UP000323393">
    <property type="component" value="Unassembled WGS sequence"/>
</dbReference>
<feature type="transmembrane region" description="Helical" evidence="1">
    <location>
        <begin position="57"/>
        <end position="75"/>
    </location>
</feature>
<reference evidence="2 3" key="1">
    <citation type="submission" date="2019-08" db="EMBL/GenBank/DDBJ databases">
        <title>Bacillus genomes from the desert of Cuatro Cienegas, Coahuila.</title>
        <authorList>
            <person name="Olmedo-Alvarez G."/>
        </authorList>
    </citation>
    <scope>NUCLEOTIDE SEQUENCE [LARGE SCALE GENOMIC DNA]</scope>
    <source>
        <strain evidence="2 3">CH88_3T</strain>
    </source>
</reference>
<feature type="transmembrane region" description="Helical" evidence="1">
    <location>
        <begin position="87"/>
        <end position="105"/>
    </location>
</feature>
<comment type="caution">
    <text evidence="2">The sequence shown here is derived from an EMBL/GenBank/DDBJ whole genome shotgun (WGS) entry which is preliminary data.</text>
</comment>
<sequence>MNLKLEKFVMQESIKKSTKELLDAENEVVVYNVLKEISSIGDLKKVKILLQCQKEDITNNFTTLAIFITTLALLLPAIDKSFVNLQIYYIVICFSLVTTLIHGILKTMPLLNTTKERNRKIEYLLWMVDEELILRK</sequence>